<keyword evidence="1" id="KW-0597">Phosphoprotein</keyword>
<keyword evidence="4" id="KW-0547">Nucleotide-binding</keyword>
<keyword evidence="2" id="KW-1277">Toxin-antitoxin system</keyword>
<dbReference type="InterPro" id="IPR008201">
    <property type="entry name" value="HepT-like"/>
</dbReference>
<evidence type="ECO:0000256" key="2">
    <source>
        <dbReference type="ARBA" id="ARBA00022649"/>
    </source>
</evidence>
<gene>
    <name evidence="6" type="ORF">H4F99_10815</name>
</gene>
<dbReference type="Pfam" id="PF01934">
    <property type="entry name" value="HepT-like"/>
    <property type="match status" value="1"/>
</dbReference>
<dbReference type="AlphaFoldDB" id="A0A7W3YF59"/>
<name>A0A7W3YF59_9GAMM</name>
<evidence type="ECO:0000256" key="5">
    <source>
        <dbReference type="ARBA" id="ARBA00022801"/>
    </source>
</evidence>
<dbReference type="EMBL" id="JACHTE010000007">
    <property type="protein sequence ID" value="MBB1088980.1"/>
    <property type="molecule type" value="Genomic_DNA"/>
</dbReference>
<dbReference type="GO" id="GO:0004540">
    <property type="term" value="F:RNA nuclease activity"/>
    <property type="evidence" value="ECO:0007669"/>
    <property type="project" value="InterPro"/>
</dbReference>
<dbReference type="PANTHER" id="PTHR34139">
    <property type="entry name" value="UPF0331 PROTEIN MJ0127"/>
    <property type="match status" value="1"/>
</dbReference>
<dbReference type="GO" id="GO:0110001">
    <property type="term" value="C:toxin-antitoxin complex"/>
    <property type="evidence" value="ECO:0007669"/>
    <property type="project" value="InterPro"/>
</dbReference>
<organism evidence="6 7">
    <name type="scientific">Marilutibacter penaei</name>
    <dbReference type="NCBI Taxonomy" id="2759900"/>
    <lineage>
        <taxon>Bacteria</taxon>
        <taxon>Pseudomonadati</taxon>
        <taxon>Pseudomonadota</taxon>
        <taxon>Gammaproteobacteria</taxon>
        <taxon>Lysobacterales</taxon>
        <taxon>Lysobacteraceae</taxon>
        <taxon>Marilutibacter</taxon>
    </lineage>
</organism>
<evidence type="ECO:0000256" key="1">
    <source>
        <dbReference type="ARBA" id="ARBA00022553"/>
    </source>
</evidence>
<evidence type="ECO:0000256" key="4">
    <source>
        <dbReference type="ARBA" id="ARBA00022741"/>
    </source>
</evidence>
<evidence type="ECO:0000313" key="7">
    <source>
        <dbReference type="Proteomes" id="UP000552587"/>
    </source>
</evidence>
<evidence type="ECO:0000313" key="6">
    <source>
        <dbReference type="EMBL" id="MBB1088980.1"/>
    </source>
</evidence>
<dbReference type="RefSeq" id="WP_182669762.1">
    <property type="nucleotide sequence ID" value="NZ_JACHTE010000007.1"/>
</dbReference>
<keyword evidence="5" id="KW-0378">Hydrolase</keyword>
<comment type="caution">
    <text evidence="6">The sequence shown here is derived from an EMBL/GenBank/DDBJ whole genome shotgun (WGS) entry which is preliminary data.</text>
</comment>
<proteinExistence type="predicted"/>
<dbReference type="GO" id="GO:0000166">
    <property type="term" value="F:nucleotide binding"/>
    <property type="evidence" value="ECO:0007669"/>
    <property type="project" value="UniProtKB-KW"/>
</dbReference>
<dbReference type="InterPro" id="IPR051813">
    <property type="entry name" value="HepT_RNase_toxin"/>
</dbReference>
<keyword evidence="7" id="KW-1185">Reference proteome</keyword>
<protein>
    <submittedName>
        <fullName evidence="6">DUF86 domain-containing protein</fullName>
    </submittedName>
</protein>
<accession>A0A7W3YF59</accession>
<dbReference type="Proteomes" id="UP000552587">
    <property type="component" value="Unassembled WGS sequence"/>
</dbReference>
<keyword evidence="3" id="KW-0540">Nuclease</keyword>
<dbReference type="GO" id="GO:0016787">
    <property type="term" value="F:hydrolase activity"/>
    <property type="evidence" value="ECO:0007669"/>
    <property type="project" value="UniProtKB-KW"/>
</dbReference>
<dbReference type="PANTHER" id="PTHR34139:SF1">
    <property type="entry name" value="RNASE MJ1380-RELATED"/>
    <property type="match status" value="1"/>
</dbReference>
<sequence>MSQRLADYLEHIRRASLEACDFVEGMDHAEFLVDRRTQQAVIMNLVIVGEAATKIMDAFPEFADAHPEVPWRSMRGMRNRIAHGYFEINLDVVWDTVQSALPTLLKGLPQAED</sequence>
<evidence type="ECO:0000256" key="3">
    <source>
        <dbReference type="ARBA" id="ARBA00022722"/>
    </source>
</evidence>
<reference evidence="6 7" key="1">
    <citation type="submission" date="2020-07" db="EMBL/GenBank/DDBJ databases">
        <authorList>
            <person name="Xu S."/>
            <person name="Li A."/>
        </authorList>
    </citation>
    <scope>NUCLEOTIDE SEQUENCE [LARGE SCALE GENOMIC DNA]</scope>
    <source>
        <strain evidence="6 7">SG-8</strain>
    </source>
</reference>